<dbReference type="PANTHER" id="PTHR10048">
    <property type="entry name" value="PHOSPHATIDYLINOSITOL KINASE"/>
    <property type="match status" value="1"/>
</dbReference>
<keyword evidence="1" id="KW-0808">Transferase</keyword>
<dbReference type="SMART" id="SM00064">
    <property type="entry name" value="FYVE"/>
    <property type="match status" value="1"/>
</dbReference>
<dbReference type="InterPro" id="IPR016024">
    <property type="entry name" value="ARM-type_fold"/>
</dbReference>
<dbReference type="Gene3D" id="3.30.40.10">
    <property type="entry name" value="Zinc/RING finger domain, C3HC4 (zinc finger)"/>
    <property type="match status" value="1"/>
</dbReference>
<keyword evidence="4 9" id="KW-0418">Kinase</keyword>
<reference evidence="9" key="1">
    <citation type="journal article" date="2019" name="Philos. Trans. R. Soc. Lond., B, Biol. Sci.">
        <title>Targeted metagenomic recovery of four divergent viruses reveals shared and distinctive characteristics of giant viruses of marine eukaryotes.</title>
        <authorList>
            <person name="Needham D.M."/>
            <person name="Poirier C."/>
            <person name="Hehenberger E."/>
            <person name="Jimenez V."/>
            <person name="Swalwell J.E."/>
            <person name="Santoro A.E."/>
            <person name="Worden A.Z."/>
        </authorList>
    </citation>
    <scope>NUCLEOTIDE SEQUENCE</scope>
    <source>
        <strain evidence="9">OPacV-662</strain>
    </source>
</reference>
<dbReference type="InterPro" id="IPR011009">
    <property type="entry name" value="Kinase-like_dom_sf"/>
</dbReference>
<dbReference type="GO" id="GO:0034271">
    <property type="term" value="C:phosphatidylinositol 3-kinase complex, class III, type I"/>
    <property type="evidence" value="ECO:0007669"/>
    <property type="project" value="TreeGrafter"/>
</dbReference>
<organism evidence="9">
    <name type="scientific">Megaviridae environmental sample</name>
    <dbReference type="NCBI Taxonomy" id="1737588"/>
    <lineage>
        <taxon>Viruses</taxon>
        <taxon>Varidnaviria</taxon>
        <taxon>Bamfordvirae</taxon>
        <taxon>Nucleocytoviricota</taxon>
        <taxon>Megaviricetes</taxon>
        <taxon>Imitervirales</taxon>
        <taxon>Mimiviridae</taxon>
        <taxon>environmental samples</taxon>
    </lineage>
</organism>
<dbReference type="InterPro" id="IPR000306">
    <property type="entry name" value="Znf_FYVE"/>
</dbReference>
<proteinExistence type="predicted"/>
<dbReference type="SUPFAM" id="SSF56112">
    <property type="entry name" value="Protein kinase-like (PK-like)"/>
    <property type="match status" value="1"/>
</dbReference>
<dbReference type="InterPro" id="IPR000403">
    <property type="entry name" value="PI3/4_kinase_cat_dom"/>
</dbReference>
<dbReference type="GO" id="GO:0034272">
    <property type="term" value="C:phosphatidylinositol 3-kinase complex, class III, type II"/>
    <property type="evidence" value="ECO:0007669"/>
    <property type="project" value="TreeGrafter"/>
</dbReference>
<dbReference type="PROSITE" id="PS50178">
    <property type="entry name" value="ZF_FYVE"/>
    <property type="match status" value="1"/>
</dbReference>
<dbReference type="InterPro" id="IPR017455">
    <property type="entry name" value="Znf_FYVE-rel"/>
</dbReference>
<feature type="compositionally biased region" description="Low complexity" evidence="6">
    <location>
        <begin position="25"/>
        <end position="34"/>
    </location>
</feature>
<dbReference type="Gene3D" id="1.25.40.70">
    <property type="entry name" value="Phosphatidylinositol 3-kinase, accessory domain (PIK)"/>
    <property type="match status" value="1"/>
</dbReference>
<dbReference type="GO" id="GO:0006897">
    <property type="term" value="P:endocytosis"/>
    <property type="evidence" value="ECO:0007669"/>
    <property type="project" value="TreeGrafter"/>
</dbReference>
<feature type="domain" description="FYVE-type" evidence="7">
    <location>
        <begin position="72"/>
        <end position="148"/>
    </location>
</feature>
<keyword evidence="5" id="KW-0862">Zinc</keyword>
<dbReference type="InterPro" id="IPR042236">
    <property type="entry name" value="PI3K_accessory_sf"/>
</dbReference>
<dbReference type="SUPFAM" id="SSF57903">
    <property type="entry name" value="FYVE/PHD zinc finger"/>
    <property type="match status" value="1"/>
</dbReference>
<protein>
    <submittedName>
        <fullName evidence="9">Phosphatidylinositol 3-and 4-kinase</fullName>
    </submittedName>
</protein>
<accession>A0A5J6VIK4</accession>
<dbReference type="Gene3D" id="1.10.1070.11">
    <property type="entry name" value="Phosphatidylinositol 3-/4-kinase, catalytic domain"/>
    <property type="match status" value="1"/>
</dbReference>
<dbReference type="Gene3D" id="3.30.1010.10">
    <property type="entry name" value="Phosphatidylinositol 3-kinase Catalytic Subunit, Chain A, domain 4"/>
    <property type="match status" value="1"/>
</dbReference>
<feature type="region of interest" description="Disordered" evidence="6">
    <location>
        <begin position="1"/>
        <end position="34"/>
    </location>
</feature>
<keyword evidence="3" id="KW-0863">Zinc-finger</keyword>
<feature type="domain" description="PI3K/PI4K catalytic" evidence="8">
    <location>
        <begin position="407"/>
        <end position="666"/>
    </location>
</feature>
<dbReference type="GO" id="GO:0008270">
    <property type="term" value="F:zinc ion binding"/>
    <property type="evidence" value="ECO:0007669"/>
    <property type="project" value="UniProtKB-KW"/>
</dbReference>
<dbReference type="EMBL" id="MN448270">
    <property type="protein sequence ID" value="QFG73750.1"/>
    <property type="molecule type" value="Genomic_DNA"/>
</dbReference>
<dbReference type="Pfam" id="PF01363">
    <property type="entry name" value="FYVE"/>
    <property type="match status" value="1"/>
</dbReference>
<feature type="compositionally biased region" description="Polar residues" evidence="6">
    <location>
        <begin position="1"/>
        <end position="16"/>
    </location>
</feature>
<evidence type="ECO:0000259" key="8">
    <source>
        <dbReference type="PROSITE" id="PS50290"/>
    </source>
</evidence>
<evidence type="ECO:0000256" key="1">
    <source>
        <dbReference type="ARBA" id="ARBA00022679"/>
    </source>
</evidence>
<dbReference type="PROSITE" id="PS50290">
    <property type="entry name" value="PI3_4_KINASE_3"/>
    <property type="match status" value="1"/>
</dbReference>
<evidence type="ECO:0000256" key="5">
    <source>
        <dbReference type="ARBA" id="ARBA00022833"/>
    </source>
</evidence>
<evidence type="ECO:0000259" key="7">
    <source>
        <dbReference type="PROSITE" id="PS50178"/>
    </source>
</evidence>
<evidence type="ECO:0000256" key="4">
    <source>
        <dbReference type="ARBA" id="ARBA00022777"/>
    </source>
</evidence>
<dbReference type="SUPFAM" id="SSF48371">
    <property type="entry name" value="ARM repeat"/>
    <property type="match status" value="1"/>
</dbReference>
<dbReference type="InterPro" id="IPR013083">
    <property type="entry name" value="Znf_RING/FYVE/PHD"/>
</dbReference>
<evidence type="ECO:0000256" key="3">
    <source>
        <dbReference type="ARBA" id="ARBA00022771"/>
    </source>
</evidence>
<keyword evidence="2" id="KW-0479">Metal-binding</keyword>
<dbReference type="InterPro" id="IPR011011">
    <property type="entry name" value="Znf_FYVE_PHD"/>
</dbReference>
<evidence type="ECO:0000256" key="2">
    <source>
        <dbReference type="ARBA" id="ARBA00022723"/>
    </source>
</evidence>
<sequence length="681" mass="79241">MMQPSPDTSDLSTSIYIDTPSKRNPPSTRTRATSTPINIPKPCTSFKQFDDFTDLAPLKTIQPKQNSTWIPDECVSRCYSCNVGFGLLVRRHHCRLCGRIFCYTCSNYWIDIPKVIQCNLPESPPIWWAYGKLFGGKRMCRDCHHRTRNIVNVKGKIEVFLLLGEYGITLREWITCSKVSRNWQQITSYLISMWRNIQYRTPYQNISPWEKQALKINRRYIHNHNKYYYHYIITYGSLLEKPEFVPCGNLLCGRNCNEVLEPWMCFSLLKKNGTSNASLLREFAVNNLARCDPVLLIPYVMHLVEASYLKIVFVRVVIAFACINREFAHAYYWQARCDHSDYCRRLLVALPEQTKYEIETSEYFIMVLMDIIKSKSIQERKEICERIPINAVMCLPGSPNITVRKILWDKIIVKDSSSMPLVIPCECNGHIEYIMWKNDDVRKDAIVMAIINLLKVFGDKENLNITTKCYTIIPLDATCGLITIVPDSETLYMISRKQNMSLQNYIIENNPTKTSEYLRNKFIASCAFASVVSLLLGLGDRHLDNIMITREGILFHIDFEYVLGDEPMGKITMNSIKLTSQIVDAMGGQSSEYYKEFKNICGDLYNCARRHLLWFYPLLVYLSKHNKIPLKRLHRHIDTRFIPGESYEEAKFIINEKLDQETRNRFFDGIMDGIHHISRSL</sequence>
<evidence type="ECO:0000256" key="6">
    <source>
        <dbReference type="SAM" id="MobiDB-lite"/>
    </source>
</evidence>
<dbReference type="PANTHER" id="PTHR10048:SF7">
    <property type="entry name" value="PHOSPHATIDYLINOSITOL 3-KINASE CATALYTIC SUBUNIT TYPE 3"/>
    <property type="match status" value="1"/>
</dbReference>
<dbReference type="GO" id="GO:0048015">
    <property type="term" value="P:phosphatidylinositol-mediated signaling"/>
    <property type="evidence" value="ECO:0007669"/>
    <property type="project" value="TreeGrafter"/>
</dbReference>
<dbReference type="GO" id="GO:0016303">
    <property type="term" value="F:1-phosphatidylinositol-3-kinase activity"/>
    <property type="evidence" value="ECO:0007669"/>
    <property type="project" value="TreeGrafter"/>
</dbReference>
<evidence type="ECO:0000313" key="9">
    <source>
        <dbReference type="EMBL" id="QFG73750.1"/>
    </source>
</evidence>
<dbReference type="InterPro" id="IPR036940">
    <property type="entry name" value="PI3/4_kinase_cat_sf"/>
</dbReference>
<name>A0A5J6VIK4_9VIRU</name>
<dbReference type="Pfam" id="PF00454">
    <property type="entry name" value="PI3_PI4_kinase"/>
    <property type="match status" value="1"/>
</dbReference>
<dbReference type="InterPro" id="IPR015433">
    <property type="entry name" value="PI3/4_kinase"/>
</dbReference>
<dbReference type="SMART" id="SM00146">
    <property type="entry name" value="PI3Kc"/>
    <property type="match status" value="1"/>
</dbReference>